<comment type="caution">
    <text evidence="2">The sequence shown here is derived from an EMBL/GenBank/DDBJ whole genome shotgun (WGS) entry which is preliminary data.</text>
</comment>
<organism evidence="2 3">
    <name type="scientific">Rotaria magnacalcarata</name>
    <dbReference type="NCBI Taxonomy" id="392030"/>
    <lineage>
        <taxon>Eukaryota</taxon>
        <taxon>Metazoa</taxon>
        <taxon>Spiralia</taxon>
        <taxon>Gnathifera</taxon>
        <taxon>Rotifera</taxon>
        <taxon>Eurotatoria</taxon>
        <taxon>Bdelloidea</taxon>
        <taxon>Philodinida</taxon>
        <taxon>Philodinidae</taxon>
        <taxon>Rotaria</taxon>
    </lineage>
</organism>
<evidence type="ECO:0000313" key="2">
    <source>
        <dbReference type="EMBL" id="CAF4891620.1"/>
    </source>
</evidence>
<feature type="non-terminal residue" evidence="2">
    <location>
        <position position="75"/>
    </location>
</feature>
<reference evidence="2" key="1">
    <citation type="submission" date="2021-02" db="EMBL/GenBank/DDBJ databases">
        <authorList>
            <person name="Nowell W R."/>
        </authorList>
    </citation>
    <scope>NUCLEOTIDE SEQUENCE</scope>
</reference>
<evidence type="ECO:0000256" key="1">
    <source>
        <dbReference type="SAM" id="MobiDB-lite"/>
    </source>
</evidence>
<dbReference type="Proteomes" id="UP000676336">
    <property type="component" value="Unassembled WGS sequence"/>
</dbReference>
<dbReference type="AlphaFoldDB" id="A0A8S3C6J4"/>
<gene>
    <name evidence="2" type="ORF">SMN809_LOCUS51299</name>
</gene>
<sequence>MSNEESIAWNDFPILSKSSSRQDILDDRSQCDIEYSNDENDWDEDGDDDNNERVESESFNIHKQYYRRHSQELQR</sequence>
<evidence type="ECO:0000313" key="3">
    <source>
        <dbReference type="Proteomes" id="UP000676336"/>
    </source>
</evidence>
<proteinExistence type="predicted"/>
<name>A0A8S3C6J4_9BILA</name>
<protein>
    <submittedName>
        <fullName evidence="2">Uncharacterized protein</fullName>
    </submittedName>
</protein>
<feature type="region of interest" description="Disordered" evidence="1">
    <location>
        <begin position="19"/>
        <end position="75"/>
    </location>
</feature>
<accession>A0A8S3C6J4</accession>
<feature type="compositionally biased region" description="Acidic residues" evidence="1">
    <location>
        <begin position="35"/>
        <end position="50"/>
    </location>
</feature>
<dbReference type="EMBL" id="CAJOBI010171683">
    <property type="protein sequence ID" value="CAF4891620.1"/>
    <property type="molecule type" value="Genomic_DNA"/>
</dbReference>